<dbReference type="Pfam" id="PF12796">
    <property type="entry name" value="Ank_2"/>
    <property type="match status" value="2"/>
</dbReference>
<dbReference type="Proteomes" id="UP000001876">
    <property type="component" value="Unassembled WGS sequence"/>
</dbReference>
<dbReference type="PROSITE" id="PS50088">
    <property type="entry name" value="ANK_REPEAT"/>
    <property type="match status" value="3"/>
</dbReference>
<keyword evidence="5" id="KW-1185">Reference proteome</keyword>
<dbReference type="PROSITE" id="PS50297">
    <property type="entry name" value="ANK_REP_REGION"/>
    <property type="match status" value="3"/>
</dbReference>
<dbReference type="STRING" id="564608.C1MZL0"/>
<evidence type="ECO:0000256" key="3">
    <source>
        <dbReference type="PROSITE-ProRule" id="PRU00023"/>
    </source>
</evidence>
<reference evidence="4 5" key="1">
    <citation type="journal article" date="2009" name="Science">
        <title>Green evolution and dynamic adaptations revealed by genomes of the marine picoeukaryotes Micromonas.</title>
        <authorList>
            <person name="Worden A.Z."/>
            <person name="Lee J.H."/>
            <person name="Mock T."/>
            <person name="Rouze P."/>
            <person name="Simmons M.P."/>
            <person name="Aerts A.L."/>
            <person name="Allen A.E."/>
            <person name="Cuvelier M.L."/>
            <person name="Derelle E."/>
            <person name="Everett M.V."/>
            <person name="Foulon E."/>
            <person name="Grimwood J."/>
            <person name="Gundlach H."/>
            <person name="Henrissat B."/>
            <person name="Napoli C."/>
            <person name="McDonald S.M."/>
            <person name="Parker M.S."/>
            <person name="Rombauts S."/>
            <person name="Salamov A."/>
            <person name="Von Dassow P."/>
            <person name="Badger J.H."/>
            <person name="Coutinho P.M."/>
            <person name="Demir E."/>
            <person name="Dubchak I."/>
            <person name="Gentemann C."/>
            <person name="Eikrem W."/>
            <person name="Gready J.E."/>
            <person name="John U."/>
            <person name="Lanier W."/>
            <person name="Lindquist E.A."/>
            <person name="Lucas S."/>
            <person name="Mayer K.F."/>
            <person name="Moreau H."/>
            <person name="Not F."/>
            <person name="Otillar R."/>
            <person name="Panaud O."/>
            <person name="Pangilinan J."/>
            <person name="Paulsen I."/>
            <person name="Piegu B."/>
            <person name="Poliakov A."/>
            <person name="Robbens S."/>
            <person name="Schmutz J."/>
            <person name="Toulza E."/>
            <person name="Wyss T."/>
            <person name="Zelensky A."/>
            <person name="Zhou K."/>
            <person name="Armbrust E.V."/>
            <person name="Bhattacharya D."/>
            <person name="Goodenough U.W."/>
            <person name="Van de Peer Y."/>
            <person name="Grigoriev I.V."/>
        </authorList>
    </citation>
    <scope>NUCLEOTIDE SEQUENCE [LARGE SCALE GENOMIC DNA]</scope>
    <source>
        <strain evidence="4 5">CCMP1545</strain>
    </source>
</reference>
<dbReference type="InterPro" id="IPR050776">
    <property type="entry name" value="Ank_Repeat/CDKN_Inhibitor"/>
</dbReference>
<dbReference type="eggNOG" id="KOG4412">
    <property type="taxonomic scope" value="Eukaryota"/>
</dbReference>
<dbReference type="InterPro" id="IPR002110">
    <property type="entry name" value="Ankyrin_rpt"/>
</dbReference>
<dbReference type="SMART" id="SM00248">
    <property type="entry name" value="ANK"/>
    <property type="match status" value="4"/>
</dbReference>
<name>C1MZL0_MICPC</name>
<dbReference type="GeneID" id="9686677"/>
<dbReference type="OrthoDB" id="548769at2759"/>
<dbReference type="PANTHER" id="PTHR24201:SF16">
    <property type="entry name" value="ANKYRIN-1-LIKE-RELATED"/>
    <property type="match status" value="1"/>
</dbReference>
<feature type="repeat" description="ANK" evidence="3">
    <location>
        <begin position="32"/>
        <end position="64"/>
    </location>
</feature>
<keyword evidence="2 3" id="KW-0040">ANK repeat</keyword>
<dbReference type="PANTHER" id="PTHR24201">
    <property type="entry name" value="ANK_REP_REGION DOMAIN-CONTAINING PROTEIN"/>
    <property type="match status" value="1"/>
</dbReference>
<dbReference type="InterPro" id="IPR036770">
    <property type="entry name" value="Ankyrin_rpt-contain_sf"/>
</dbReference>
<evidence type="ECO:0000256" key="2">
    <source>
        <dbReference type="ARBA" id="ARBA00023043"/>
    </source>
</evidence>
<feature type="repeat" description="ANK" evidence="3">
    <location>
        <begin position="215"/>
        <end position="237"/>
    </location>
</feature>
<evidence type="ECO:0000256" key="1">
    <source>
        <dbReference type="ARBA" id="ARBA00022737"/>
    </source>
</evidence>
<protein>
    <submittedName>
        <fullName evidence="4">Predicted protein</fullName>
    </submittedName>
</protein>
<evidence type="ECO:0000313" key="4">
    <source>
        <dbReference type="EMBL" id="EEH54622.1"/>
    </source>
</evidence>
<dbReference type="RefSeq" id="XP_003060972.1">
    <property type="nucleotide sequence ID" value="XM_003060926.1"/>
</dbReference>
<organism evidence="5">
    <name type="scientific">Micromonas pusilla (strain CCMP1545)</name>
    <name type="common">Picoplanktonic green alga</name>
    <dbReference type="NCBI Taxonomy" id="564608"/>
    <lineage>
        <taxon>Eukaryota</taxon>
        <taxon>Viridiplantae</taxon>
        <taxon>Chlorophyta</taxon>
        <taxon>Mamiellophyceae</taxon>
        <taxon>Mamiellales</taxon>
        <taxon>Mamiellaceae</taxon>
        <taxon>Micromonas</taxon>
    </lineage>
</organism>
<keyword evidence="1" id="KW-0677">Repeat</keyword>
<dbReference type="Gene3D" id="1.25.40.20">
    <property type="entry name" value="Ankyrin repeat-containing domain"/>
    <property type="match status" value="2"/>
</dbReference>
<sequence>MEEKHAAEGNTTWFSELANDDLEKKLRHRDEDERTTLHVAAAAGHTELVEFFLTNAVGRGLVNKTDEARVPPPDLIAGSSLEDWTPLHSAASCGHVGVVAALLAAGANPNAANSGGQRPAHYAASKGAFYVITLVPIRPRSCCERRFLRTLAVVSLRPPLGFNIDIPRRLSTPLLTPSNSTPTSLRTMGPRPEGHLETLAKLVAAGADVAAADKTGSTPLHRAASQGRVKIVAALLDGSLPGGATCDVEARNGVRQTPLLVACEAGQHDAAAELARHGADPRAEDGDGGSVATLAPKLVAVLRAIREGGG</sequence>
<evidence type="ECO:0000313" key="5">
    <source>
        <dbReference type="Proteomes" id="UP000001876"/>
    </source>
</evidence>
<dbReference type="AlphaFoldDB" id="C1MZL0"/>
<feature type="repeat" description="ANK" evidence="3">
    <location>
        <begin position="82"/>
        <end position="114"/>
    </location>
</feature>
<proteinExistence type="predicted"/>
<dbReference type="SUPFAM" id="SSF48403">
    <property type="entry name" value="Ankyrin repeat"/>
    <property type="match status" value="1"/>
</dbReference>
<accession>C1MZL0</accession>
<gene>
    <name evidence="4" type="ORF">MICPUCDRAFT_60768</name>
</gene>
<dbReference type="OMA" id="PRSCCER"/>
<dbReference type="PRINTS" id="PR01415">
    <property type="entry name" value="ANKYRIN"/>
</dbReference>
<dbReference type="EMBL" id="GG663743">
    <property type="protein sequence ID" value="EEH54622.1"/>
    <property type="molecule type" value="Genomic_DNA"/>
</dbReference>
<dbReference type="KEGG" id="mpp:MICPUCDRAFT_60768"/>